<keyword evidence="4" id="KW-1185">Reference proteome</keyword>
<dbReference type="EMBL" id="CM035414">
    <property type="protein sequence ID" value="KAH7428715.1"/>
    <property type="molecule type" value="Genomic_DNA"/>
</dbReference>
<dbReference type="Proteomes" id="UP000825935">
    <property type="component" value="Chromosome 9"/>
</dbReference>
<gene>
    <name evidence="3" type="ORF">KP509_09G014100</name>
</gene>
<feature type="chain" id="PRO_5035943185" evidence="2">
    <location>
        <begin position="22"/>
        <end position="63"/>
    </location>
</feature>
<reference evidence="3" key="1">
    <citation type="submission" date="2021-08" db="EMBL/GenBank/DDBJ databases">
        <title>WGS assembly of Ceratopteris richardii.</title>
        <authorList>
            <person name="Marchant D.B."/>
            <person name="Chen G."/>
            <person name="Jenkins J."/>
            <person name="Shu S."/>
            <person name="Leebens-Mack J."/>
            <person name="Grimwood J."/>
            <person name="Schmutz J."/>
            <person name="Soltis P."/>
            <person name="Soltis D."/>
            <person name="Chen Z.-H."/>
        </authorList>
    </citation>
    <scope>NUCLEOTIDE SEQUENCE</scope>
    <source>
        <strain evidence="3">Whitten #5841</strain>
        <tissue evidence="3">Leaf</tissue>
    </source>
</reference>
<sequence length="63" mass="6666">MTFRSLKQLFVALMVVAVTTAVTQATAQAPAPSPVMMESDAPAKCFVTALAPILLVLLACIFR</sequence>
<accession>A0A8T2U508</accession>
<comment type="caution">
    <text evidence="3">The sequence shown here is derived from an EMBL/GenBank/DDBJ whole genome shotgun (WGS) entry which is preliminary data.</text>
</comment>
<keyword evidence="1" id="KW-1133">Transmembrane helix</keyword>
<dbReference type="AlphaFoldDB" id="A0A8T2U508"/>
<keyword evidence="1" id="KW-0472">Membrane</keyword>
<evidence type="ECO:0000256" key="2">
    <source>
        <dbReference type="SAM" id="SignalP"/>
    </source>
</evidence>
<feature type="signal peptide" evidence="2">
    <location>
        <begin position="1"/>
        <end position="21"/>
    </location>
</feature>
<evidence type="ECO:0000313" key="3">
    <source>
        <dbReference type="EMBL" id="KAH7428715.1"/>
    </source>
</evidence>
<organism evidence="3 4">
    <name type="scientific">Ceratopteris richardii</name>
    <name type="common">Triangle waterfern</name>
    <dbReference type="NCBI Taxonomy" id="49495"/>
    <lineage>
        <taxon>Eukaryota</taxon>
        <taxon>Viridiplantae</taxon>
        <taxon>Streptophyta</taxon>
        <taxon>Embryophyta</taxon>
        <taxon>Tracheophyta</taxon>
        <taxon>Polypodiopsida</taxon>
        <taxon>Polypodiidae</taxon>
        <taxon>Polypodiales</taxon>
        <taxon>Pteridineae</taxon>
        <taxon>Pteridaceae</taxon>
        <taxon>Parkerioideae</taxon>
        <taxon>Ceratopteris</taxon>
    </lineage>
</organism>
<feature type="transmembrane region" description="Helical" evidence="1">
    <location>
        <begin position="41"/>
        <end position="62"/>
    </location>
</feature>
<keyword evidence="2" id="KW-0732">Signal</keyword>
<protein>
    <submittedName>
        <fullName evidence="3">Uncharacterized protein</fullName>
    </submittedName>
</protein>
<proteinExistence type="predicted"/>
<evidence type="ECO:0000256" key="1">
    <source>
        <dbReference type="SAM" id="Phobius"/>
    </source>
</evidence>
<name>A0A8T2U508_CERRI</name>
<evidence type="ECO:0000313" key="4">
    <source>
        <dbReference type="Proteomes" id="UP000825935"/>
    </source>
</evidence>
<keyword evidence="1" id="KW-0812">Transmembrane</keyword>